<dbReference type="GO" id="GO:0009295">
    <property type="term" value="C:nucleoid"/>
    <property type="evidence" value="ECO:0007669"/>
    <property type="project" value="InterPro"/>
</dbReference>
<dbReference type="RefSeq" id="WP_309489127.1">
    <property type="nucleotide sequence ID" value="NZ_JAENIG010000003.1"/>
</dbReference>
<protein>
    <submittedName>
        <fullName evidence="1">Nucleoid-associated protein</fullName>
    </submittedName>
</protein>
<dbReference type="EMBL" id="JAENIG010000003">
    <property type="protein sequence ID" value="MBK1854520.1"/>
    <property type="molecule type" value="Genomic_DNA"/>
</dbReference>
<dbReference type="Proteomes" id="UP000634206">
    <property type="component" value="Unassembled WGS sequence"/>
</dbReference>
<dbReference type="AlphaFoldDB" id="A0AAE2VBG6"/>
<sequence>MPHTLNFRRAKLTAMALARVGNPLRSEPLKTSKELCQFSAEDNAVLTPSFLKPFKSLERRAFDHHSSLELNEVYRYAGAIFEDPDKLCDLGRKIARHLYNTSKHPNIKSGDLCVALIKDLLVDGEPLLAISLIKSESRVPFLEVTDSDGNLQLVTHQGISPDKIDKGCLIVNCDKEGGFLVYTFDKTSSGTNFWMRDFLGVKFRRDDDFMTKRYADMCVSFAKEGLPEEMGAEEKCRVANNAIGYFEERDEFDLKHFREEALKEPEIIEKFDEFRELQDEEDGAKLDETFTIDKKIARKAGNRFRSTIKLDSGVNISFSPAFKEADDSVFERGFDEGKQMKFVKVYYEEEL</sequence>
<name>A0AAE2VBG6_9BACT</name>
<evidence type="ECO:0000313" key="1">
    <source>
        <dbReference type="EMBL" id="MBK1854520.1"/>
    </source>
</evidence>
<proteinExistence type="predicted"/>
<organism evidence="1 2">
    <name type="scientific">Oceaniferula flava</name>
    <dbReference type="NCBI Taxonomy" id="2800421"/>
    <lineage>
        <taxon>Bacteria</taxon>
        <taxon>Pseudomonadati</taxon>
        <taxon>Verrucomicrobiota</taxon>
        <taxon>Verrucomicrobiia</taxon>
        <taxon>Verrucomicrobiales</taxon>
        <taxon>Verrucomicrobiaceae</taxon>
        <taxon>Oceaniferula</taxon>
    </lineage>
</organism>
<evidence type="ECO:0000313" key="2">
    <source>
        <dbReference type="Proteomes" id="UP000634206"/>
    </source>
</evidence>
<gene>
    <name evidence="1" type="ORF">JIN83_06090</name>
</gene>
<dbReference type="InterPro" id="IPR007358">
    <property type="entry name" value="Nucleoid_associated_NdpA"/>
</dbReference>
<comment type="caution">
    <text evidence="1">The sequence shown here is derived from an EMBL/GenBank/DDBJ whole genome shotgun (WGS) entry which is preliminary data.</text>
</comment>
<dbReference type="Pfam" id="PF04245">
    <property type="entry name" value="NA37"/>
    <property type="match status" value="1"/>
</dbReference>
<reference evidence="1" key="1">
    <citation type="submission" date="2021-01" db="EMBL/GenBank/DDBJ databases">
        <title>Modified the classification status of verrucomicrobia.</title>
        <authorList>
            <person name="Feng X."/>
        </authorList>
    </citation>
    <scope>NUCLEOTIDE SEQUENCE</scope>
    <source>
        <strain evidence="1">5K15</strain>
    </source>
</reference>
<accession>A0AAE2VBG6</accession>
<keyword evidence="2" id="KW-1185">Reference proteome</keyword>